<dbReference type="InterPro" id="IPR034164">
    <property type="entry name" value="Pepsin-like_dom"/>
</dbReference>
<dbReference type="PANTHER" id="PTHR47966:SF57">
    <property type="entry name" value="PEPTIDASE A1 DOMAIN-CONTAINING PROTEIN"/>
    <property type="match status" value="1"/>
</dbReference>
<dbReference type="CDD" id="cd05471">
    <property type="entry name" value="pepsin_like"/>
    <property type="match status" value="1"/>
</dbReference>
<keyword evidence="2 3" id="KW-0064">Aspartyl protease</keyword>
<sequence>MQLSLKFVAGLVLASSAAFAAEDNVEINLQRRNSFFSTGNQLNVNAFTTHQSQVNNKYKDALENFKRNMGRDHPLLRLLLGDKRNNGGSGTVKLTDVQQEQLWAGDVSFGGQTFGIDFDTGSSDTLVNPKAYDPKKSKNSKNTHDYFRAAYGDGTTAKGFIYTDDFEIAGLKAKNVAIGHSVSEFIQDQEPSQGIAGLAFPSIQSFPKKYTPFFEALKKQKAVNSGVFQFTLKPGKGSTLVLGKVDSSKYKGKVTYVDVDPSQGFWLTDAKINGQKIKAIIDSGSTIITGPTDQVRSMVKGLKGMTPFSSGGTLMYTYDCKNTPNVSINIGGTDFKLSKSQLFFGHANNGQCVFPVAGQDGLPMEAWIVGDTFFQAVSIIFDTDKNRMGFATQA</sequence>
<dbReference type="PANTHER" id="PTHR47966">
    <property type="entry name" value="BETA-SITE APP-CLEAVING ENZYME, ISOFORM A-RELATED"/>
    <property type="match status" value="1"/>
</dbReference>
<evidence type="ECO:0000256" key="1">
    <source>
        <dbReference type="ARBA" id="ARBA00007447"/>
    </source>
</evidence>
<dbReference type="PRINTS" id="PR00792">
    <property type="entry name" value="PEPSIN"/>
</dbReference>
<dbReference type="Gene3D" id="2.40.70.10">
    <property type="entry name" value="Acid Proteases"/>
    <property type="match status" value="2"/>
</dbReference>
<reference evidence="6" key="1">
    <citation type="submission" date="2023-03" db="EMBL/GenBank/DDBJ databases">
        <title>Mating type loci evolution in Malassezia.</title>
        <authorList>
            <person name="Coelho M.A."/>
        </authorList>
    </citation>
    <scope>NUCLEOTIDE SEQUENCE</scope>
    <source>
        <strain evidence="6">CBS 7876</strain>
    </source>
</reference>
<protein>
    <submittedName>
        <fullName evidence="6">Cathepsin D</fullName>
        <ecNumber evidence="6">3.4.23.5</ecNumber>
    </submittedName>
</protein>
<dbReference type="InterPro" id="IPR021109">
    <property type="entry name" value="Peptidase_aspartic_dom_sf"/>
</dbReference>
<dbReference type="Pfam" id="PF00026">
    <property type="entry name" value="Asp"/>
    <property type="match status" value="1"/>
</dbReference>
<comment type="similarity">
    <text evidence="1 3">Belongs to the peptidase A1 family.</text>
</comment>
<evidence type="ECO:0000256" key="4">
    <source>
        <dbReference type="SAM" id="SignalP"/>
    </source>
</evidence>
<dbReference type="InterPro" id="IPR033121">
    <property type="entry name" value="PEPTIDASE_A1"/>
</dbReference>
<dbReference type="GO" id="GO:0006508">
    <property type="term" value="P:proteolysis"/>
    <property type="evidence" value="ECO:0007669"/>
    <property type="project" value="UniProtKB-KW"/>
</dbReference>
<dbReference type="PROSITE" id="PS00141">
    <property type="entry name" value="ASP_PROTEASE"/>
    <property type="match status" value="2"/>
</dbReference>
<evidence type="ECO:0000313" key="7">
    <source>
        <dbReference type="Proteomes" id="UP001214603"/>
    </source>
</evidence>
<organism evidence="6 7">
    <name type="scientific">Malassezia obtusa</name>
    <dbReference type="NCBI Taxonomy" id="76774"/>
    <lineage>
        <taxon>Eukaryota</taxon>
        <taxon>Fungi</taxon>
        <taxon>Dikarya</taxon>
        <taxon>Basidiomycota</taxon>
        <taxon>Ustilaginomycotina</taxon>
        <taxon>Malasseziomycetes</taxon>
        <taxon>Malasseziales</taxon>
        <taxon>Malasseziaceae</taxon>
        <taxon>Malassezia</taxon>
    </lineage>
</organism>
<evidence type="ECO:0000256" key="2">
    <source>
        <dbReference type="ARBA" id="ARBA00022750"/>
    </source>
</evidence>
<dbReference type="EMBL" id="CP119935">
    <property type="protein sequence ID" value="WFD02901.1"/>
    <property type="molecule type" value="Genomic_DNA"/>
</dbReference>
<keyword evidence="3 6" id="KW-0378">Hydrolase</keyword>
<gene>
    <name evidence="6" type="ORF">MOBT1_001589</name>
</gene>
<keyword evidence="3" id="KW-0645">Protease</keyword>
<dbReference type="AlphaFoldDB" id="A0AAF0IWC9"/>
<dbReference type="InterPro" id="IPR001969">
    <property type="entry name" value="Aspartic_peptidase_AS"/>
</dbReference>
<accession>A0AAF0IWC9</accession>
<evidence type="ECO:0000259" key="5">
    <source>
        <dbReference type="PROSITE" id="PS51767"/>
    </source>
</evidence>
<dbReference type="GO" id="GO:0004190">
    <property type="term" value="F:aspartic-type endopeptidase activity"/>
    <property type="evidence" value="ECO:0007669"/>
    <property type="project" value="UniProtKB-KW"/>
</dbReference>
<dbReference type="InterPro" id="IPR001461">
    <property type="entry name" value="Aspartic_peptidase_A1"/>
</dbReference>
<keyword evidence="4" id="KW-0732">Signal</keyword>
<feature type="signal peptide" evidence="4">
    <location>
        <begin position="1"/>
        <end position="20"/>
    </location>
</feature>
<dbReference type="EC" id="3.4.23.5" evidence="6"/>
<evidence type="ECO:0000256" key="3">
    <source>
        <dbReference type="RuleBase" id="RU000454"/>
    </source>
</evidence>
<name>A0AAF0IWC9_9BASI</name>
<proteinExistence type="inferred from homology"/>
<keyword evidence="7" id="KW-1185">Reference proteome</keyword>
<dbReference type="PROSITE" id="PS51767">
    <property type="entry name" value="PEPTIDASE_A1"/>
    <property type="match status" value="1"/>
</dbReference>
<evidence type="ECO:0000313" key="6">
    <source>
        <dbReference type="EMBL" id="WFD02901.1"/>
    </source>
</evidence>
<dbReference type="SUPFAM" id="SSF50630">
    <property type="entry name" value="Acid proteases"/>
    <property type="match status" value="1"/>
</dbReference>
<feature type="domain" description="Peptidase A1" evidence="5">
    <location>
        <begin position="103"/>
        <end position="391"/>
    </location>
</feature>
<dbReference type="Proteomes" id="UP001214603">
    <property type="component" value="Chromosome 2"/>
</dbReference>
<feature type="chain" id="PRO_5041994489" evidence="4">
    <location>
        <begin position="21"/>
        <end position="394"/>
    </location>
</feature>